<dbReference type="Proteomes" id="UP000182063">
    <property type="component" value="Chromosome"/>
</dbReference>
<dbReference type="STRING" id="1921510.BSL82_16135"/>
<dbReference type="RefSeq" id="WP_072598287.1">
    <property type="nucleotide sequence ID" value="NZ_CP018221.1"/>
</dbReference>
<accession>A0A1L3ZYF2</accession>
<dbReference type="KEGG" id="sphj:BSL82_16135"/>
<evidence type="ECO:0000313" key="2">
    <source>
        <dbReference type="Proteomes" id="UP000182063"/>
    </source>
</evidence>
<proteinExistence type="predicted"/>
<keyword evidence="1" id="KW-0808">Transferase</keyword>
<reference evidence="2" key="1">
    <citation type="submission" date="2016-11" db="EMBL/GenBank/DDBJ databases">
        <title>Complete Genome Sequence of alachlor-degrading Sphingomonas sp. strain JJ-A5.</title>
        <authorList>
            <person name="Lee H."/>
            <person name="Ka J.-O."/>
        </authorList>
    </citation>
    <scope>NUCLEOTIDE SEQUENCE [LARGE SCALE GENOMIC DNA]</scope>
    <source>
        <strain evidence="2">JJ-A5</strain>
    </source>
</reference>
<protein>
    <submittedName>
        <fullName evidence="1">Glycosyl transferase</fullName>
    </submittedName>
</protein>
<dbReference type="EMBL" id="CP018221">
    <property type="protein sequence ID" value="API60629.1"/>
    <property type="molecule type" value="Genomic_DNA"/>
</dbReference>
<name>A0A1L3ZYF2_9SPHN</name>
<dbReference type="OrthoDB" id="7297944at2"/>
<gene>
    <name evidence="1" type="ORF">BSL82_16135</name>
</gene>
<sequence>MEHYVTLFDSLFLPQALALHASMERHCAPYHLWMICVDEQSFSVLLNLDLHNVSLLNLGNVETASLKEVKPSRTRGEYCWTLTPFAPRFVFEADPSVERVTYVDADLWFRKSPDPIFAEFEKSGAHVLMTDHGYSPEYDQSATSGQYCVQFMTFNRHGGEHIRHWWESRCIEWCFARFEDGKFGDQKYLDDWPERFGNDVHVLGHEAWTQAPWNATRFPYSQSILFHFHGLRLGPRGLLDFGSIYPLPPIVVRQVYGPYVADLKAAIARLRSAGCEPRPQIRPRGPWITAKRFLSGIYNNLWRFNYQNHQKY</sequence>
<dbReference type="GO" id="GO:0016740">
    <property type="term" value="F:transferase activity"/>
    <property type="evidence" value="ECO:0007669"/>
    <property type="project" value="UniProtKB-KW"/>
</dbReference>
<keyword evidence="2" id="KW-1185">Reference proteome</keyword>
<dbReference type="SUPFAM" id="SSF53448">
    <property type="entry name" value="Nucleotide-diphospho-sugar transferases"/>
    <property type="match status" value="1"/>
</dbReference>
<dbReference type="AlphaFoldDB" id="A0A1L3ZYF2"/>
<evidence type="ECO:0000313" key="1">
    <source>
        <dbReference type="EMBL" id="API60629.1"/>
    </source>
</evidence>
<dbReference type="InterPro" id="IPR029044">
    <property type="entry name" value="Nucleotide-diphossugar_trans"/>
</dbReference>
<organism evidence="1 2">
    <name type="scientific">Tardibacter chloracetimidivorans</name>
    <dbReference type="NCBI Taxonomy" id="1921510"/>
    <lineage>
        <taxon>Bacteria</taxon>
        <taxon>Pseudomonadati</taxon>
        <taxon>Pseudomonadota</taxon>
        <taxon>Alphaproteobacteria</taxon>
        <taxon>Sphingomonadales</taxon>
        <taxon>Sphingomonadaceae</taxon>
        <taxon>Tardibacter</taxon>
    </lineage>
</organism>
<dbReference type="Gene3D" id="3.90.550.10">
    <property type="entry name" value="Spore Coat Polysaccharide Biosynthesis Protein SpsA, Chain A"/>
    <property type="match status" value="1"/>
</dbReference>